<proteinExistence type="predicted"/>
<sequence length="88" mass="10138">MESSSTNYKYHKSEQAIEILVKDIRSNISSLSEMLDETEEDGGVIAREYMIKQLEINEEIHGDVKLFHDGTIDKMKKKREAVGVIKYC</sequence>
<dbReference type="AlphaFoldDB" id="A0A5N6P702"/>
<gene>
    <name evidence="1" type="ORF">E3N88_12252</name>
</gene>
<dbReference type="EMBL" id="SZYD01000006">
    <property type="protein sequence ID" value="KAD5960780.1"/>
    <property type="molecule type" value="Genomic_DNA"/>
</dbReference>
<accession>A0A5N6P702</accession>
<dbReference type="Proteomes" id="UP000326396">
    <property type="component" value="Linkage Group LG14"/>
</dbReference>
<evidence type="ECO:0008006" key="3">
    <source>
        <dbReference type="Google" id="ProtNLM"/>
    </source>
</evidence>
<protein>
    <recommendedName>
        <fullName evidence="3">t-SNARE coiled-coil homology domain-containing protein</fullName>
    </recommendedName>
</protein>
<organism evidence="1 2">
    <name type="scientific">Mikania micrantha</name>
    <name type="common">bitter vine</name>
    <dbReference type="NCBI Taxonomy" id="192012"/>
    <lineage>
        <taxon>Eukaryota</taxon>
        <taxon>Viridiplantae</taxon>
        <taxon>Streptophyta</taxon>
        <taxon>Embryophyta</taxon>
        <taxon>Tracheophyta</taxon>
        <taxon>Spermatophyta</taxon>
        <taxon>Magnoliopsida</taxon>
        <taxon>eudicotyledons</taxon>
        <taxon>Gunneridae</taxon>
        <taxon>Pentapetalae</taxon>
        <taxon>asterids</taxon>
        <taxon>campanulids</taxon>
        <taxon>Asterales</taxon>
        <taxon>Asteraceae</taxon>
        <taxon>Asteroideae</taxon>
        <taxon>Heliantheae alliance</taxon>
        <taxon>Eupatorieae</taxon>
        <taxon>Mikania</taxon>
    </lineage>
</organism>
<reference evidence="1 2" key="1">
    <citation type="submission" date="2019-05" db="EMBL/GenBank/DDBJ databases">
        <title>Mikania micrantha, genome provides insights into the molecular mechanism of rapid growth.</title>
        <authorList>
            <person name="Liu B."/>
        </authorList>
    </citation>
    <scope>NUCLEOTIDE SEQUENCE [LARGE SCALE GENOMIC DNA]</scope>
    <source>
        <strain evidence="1">NLD-2019</strain>
        <tissue evidence="1">Leaf</tissue>
    </source>
</reference>
<name>A0A5N6P702_9ASTR</name>
<keyword evidence="2" id="KW-1185">Reference proteome</keyword>
<comment type="caution">
    <text evidence="1">The sequence shown here is derived from an EMBL/GenBank/DDBJ whole genome shotgun (WGS) entry which is preliminary data.</text>
</comment>
<evidence type="ECO:0000313" key="1">
    <source>
        <dbReference type="EMBL" id="KAD5960780.1"/>
    </source>
</evidence>
<evidence type="ECO:0000313" key="2">
    <source>
        <dbReference type="Proteomes" id="UP000326396"/>
    </source>
</evidence>